<reference evidence="3" key="2">
    <citation type="journal article" date="2021" name="World Allergy Organ. J.">
        <title>Chromosome-level assembly of Dermatophagoides farinae genome and transcriptome reveals two novel allergens Der f 37 and Der f 39.</title>
        <authorList>
            <person name="Chen J."/>
            <person name="Cai Z."/>
            <person name="Fan D."/>
            <person name="Hu J."/>
            <person name="Hou Y."/>
            <person name="He Y."/>
            <person name="Zhang Z."/>
            <person name="Zhao Z."/>
            <person name="Gao P."/>
            <person name="Hu W."/>
            <person name="Sun J."/>
            <person name="Li J."/>
            <person name="Ji K."/>
        </authorList>
    </citation>
    <scope>NUCLEOTIDE SEQUENCE</scope>
    <source>
        <strain evidence="3">JKM2019</strain>
    </source>
</reference>
<evidence type="ECO:0000313" key="3">
    <source>
        <dbReference type="EMBL" id="KAH7645737.1"/>
    </source>
</evidence>
<dbReference type="Pfam" id="PF00498">
    <property type="entry name" value="FHA"/>
    <property type="match status" value="1"/>
</dbReference>
<dbReference type="PANTHER" id="PTHR13233:SF0">
    <property type="entry name" value="MICROSPHERULE PROTEIN 1"/>
    <property type="match status" value="1"/>
</dbReference>
<organism evidence="3">
    <name type="scientific">Dermatophagoides farinae</name>
    <name type="common">American house dust mite</name>
    <dbReference type="NCBI Taxonomy" id="6954"/>
    <lineage>
        <taxon>Eukaryota</taxon>
        <taxon>Metazoa</taxon>
        <taxon>Ecdysozoa</taxon>
        <taxon>Arthropoda</taxon>
        <taxon>Chelicerata</taxon>
        <taxon>Arachnida</taxon>
        <taxon>Acari</taxon>
        <taxon>Acariformes</taxon>
        <taxon>Sarcoptiformes</taxon>
        <taxon>Astigmata</taxon>
        <taxon>Psoroptidia</taxon>
        <taxon>Analgoidea</taxon>
        <taxon>Pyroglyphidae</taxon>
        <taxon>Dermatophagoidinae</taxon>
        <taxon>Dermatophagoides</taxon>
    </lineage>
</organism>
<dbReference type="InterPro" id="IPR008984">
    <property type="entry name" value="SMAD_FHA_dom_sf"/>
</dbReference>
<feature type="domain" description="FHA" evidence="2">
    <location>
        <begin position="415"/>
        <end position="471"/>
    </location>
</feature>
<dbReference type="SUPFAM" id="SSF49879">
    <property type="entry name" value="SMAD/FHA domain"/>
    <property type="match status" value="1"/>
</dbReference>
<feature type="compositionally biased region" description="Polar residues" evidence="1">
    <location>
        <begin position="20"/>
        <end position="29"/>
    </location>
</feature>
<dbReference type="Proteomes" id="UP000828236">
    <property type="component" value="Unassembled WGS sequence"/>
</dbReference>
<dbReference type="PROSITE" id="PS50006">
    <property type="entry name" value="FHA_DOMAIN"/>
    <property type="match status" value="1"/>
</dbReference>
<dbReference type="InterPro" id="IPR037912">
    <property type="entry name" value="MCRS1"/>
</dbReference>
<sequence>MSSNSTTSHNLVNMGKNDKTTSSTPSGSNNLKTIISAAILQNTVRDSTFDDNCPRRRASSRSIKRKKFDDELVDSASTSYPRHQKPERKFDFGGEYSESGGGGYNETIITTHHNEPPTPLTPAATTTIISSKRQSSKPSSSISTPASIATVPEKKKKNKKRTIVTSQYVEENNFWKPTDDLALIINVEQTNNLRKVYNGVKFSSKFTFSDVEQRWRSLLYDKNVKNLALAAIRQLHSDIVQFIESRALFSDAEEELLKKLESCKEPALESLQELIDMNAEVFLPSRTPKTLLKHWRLLRHYSLLGDQSLQPQARHESVVSFSEIENTIKKELQEELKNNELATNAAAESNELIRQEISHSVRKSMLEIRMLENELPKFQILLDSITGVAPSDFDNNTYAVLRGRLVRYLMRSTEITIGRITKDFVVDVDLSLEGPSTKISRLQAVINFQSTGEFIIFNTGKRPIYIDSKPLISQSSLQIHHNSLIEFSSLKFLFLINQDLILKMRNEVLQSCK</sequence>
<evidence type="ECO:0000259" key="2">
    <source>
        <dbReference type="PROSITE" id="PS50006"/>
    </source>
</evidence>
<proteinExistence type="predicted"/>
<reference evidence="3" key="1">
    <citation type="submission" date="2020-06" db="EMBL/GenBank/DDBJ databases">
        <authorList>
            <person name="Ji K."/>
            <person name="Li J."/>
        </authorList>
    </citation>
    <scope>NUCLEOTIDE SEQUENCE</scope>
    <source>
        <strain evidence="3">JKM2019</strain>
        <tissue evidence="3">Whole body</tissue>
    </source>
</reference>
<feature type="compositionally biased region" description="Low complexity" evidence="1">
    <location>
        <begin position="129"/>
        <end position="150"/>
    </location>
</feature>
<gene>
    <name evidence="3" type="ORF">HUG17_1275</name>
</gene>
<feature type="region of interest" description="Disordered" evidence="1">
    <location>
        <begin position="72"/>
        <end position="105"/>
    </location>
</feature>
<protein>
    <submittedName>
        <fullName evidence="3">Microspherule protein 1-like protein</fullName>
    </submittedName>
</protein>
<comment type="caution">
    <text evidence="3">The sequence shown here is derived from an EMBL/GenBank/DDBJ whole genome shotgun (WGS) entry which is preliminary data.</text>
</comment>
<feature type="compositionally biased region" description="Polar residues" evidence="1">
    <location>
        <begin position="1"/>
        <end position="11"/>
    </location>
</feature>
<dbReference type="GO" id="GO:0071339">
    <property type="term" value="C:MLL1 complex"/>
    <property type="evidence" value="ECO:0007669"/>
    <property type="project" value="InterPro"/>
</dbReference>
<dbReference type="Gene3D" id="2.60.200.20">
    <property type="match status" value="1"/>
</dbReference>
<dbReference type="AlphaFoldDB" id="A0A9D4P856"/>
<dbReference type="InterPro" id="IPR025999">
    <property type="entry name" value="MCRS_N"/>
</dbReference>
<dbReference type="PANTHER" id="PTHR13233">
    <property type="entry name" value="MICROSPHERULE PROTEIN 1"/>
    <property type="match status" value="1"/>
</dbReference>
<dbReference type="GO" id="GO:0031011">
    <property type="term" value="C:Ino80 complex"/>
    <property type="evidence" value="ECO:0007669"/>
    <property type="project" value="InterPro"/>
</dbReference>
<dbReference type="InterPro" id="IPR000253">
    <property type="entry name" value="FHA_dom"/>
</dbReference>
<feature type="region of interest" description="Disordered" evidence="1">
    <location>
        <begin position="1"/>
        <end position="29"/>
    </location>
</feature>
<accession>A0A9D4P856</accession>
<dbReference type="Pfam" id="PF13325">
    <property type="entry name" value="MCRS_N"/>
    <property type="match status" value="1"/>
</dbReference>
<feature type="region of interest" description="Disordered" evidence="1">
    <location>
        <begin position="129"/>
        <end position="156"/>
    </location>
</feature>
<name>A0A9D4P856_DERFA</name>
<dbReference type="GO" id="GO:0044545">
    <property type="term" value="C:NSL complex"/>
    <property type="evidence" value="ECO:0007669"/>
    <property type="project" value="TreeGrafter"/>
</dbReference>
<dbReference type="EMBL" id="SDOV01000001">
    <property type="protein sequence ID" value="KAH7645737.1"/>
    <property type="molecule type" value="Genomic_DNA"/>
</dbReference>
<dbReference type="GO" id="GO:0002151">
    <property type="term" value="F:G-quadruplex RNA binding"/>
    <property type="evidence" value="ECO:0007669"/>
    <property type="project" value="InterPro"/>
</dbReference>
<evidence type="ECO:0000256" key="1">
    <source>
        <dbReference type="SAM" id="MobiDB-lite"/>
    </source>
</evidence>
<dbReference type="GO" id="GO:0045944">
    <property type="term" value="P:positive regulation of transcription by RNA polymerase II"/>
    <property type="evidence" value="ECO:0007669"/>
    <property type="project" value="TreeGrafter"/>
</dbReference>
<dbReference type="CDD" id="cd22687">
    <property type="entry name" value="FHA_MCRS1"/>
    <property type="match status" value="1"/>
</dbReference>